<dbReference type="Gene3D" id="3.30.930.10">
    <property type="entry name" value="Bira Bifunctional Protein, Domain 2"/>
    <property type="match status" value="1"/>
</dbReference>
<dbReference type="NCBIfam" id="NF010922">
    <property type="entry name" value="PRK14342.1"/>
    <property type="match status" value="1"/>
</dbReference>
<dbReference type="PANTHER" id="PTHR10993:SF7">
    <property type="entry name" value="LIPOYLTRANSFERASE 2, MITOCHONDRIAL-RELATED"/>
    <property type="match status" value="1"/>
</dbReference>
<evidence type="ECO:0000313" key="13">
    <source>
        <dbReference type="Proteomes" id="UP000292298"/>
    </source>
</evidence>
<evidence type="ECO:0000313" key="12">
    <source>
        <dbReference type="EMBL" id="RZU97837.1"/>
    </source>
</evidence>
<comment type="pathway">
    <text evidence="1 6 7">Protein modification; protein lipoylation via endogenous pathway; protein N(6)-(lipoyl)lysine from octanoyl-[acyl-carrier-protein]: step 1/2.</text>
</comment>
<dbReference type="InterPro" id="IPR000544">
    <property type="entry name" value="Octanoyltransferase"/>
</dbReference>
<dbReference type="RefSeq" id="WP_207220461.1">
    <property type="nucleotide sequence ID" value="NZ_SHLI01000001.1"/>
</dbReference>
<accession>A0A4Q8CY78</accession>
<keyword evidence="2 6" id="KW-0963">Cytoplasm</keyword>
<feature type="domain" description="BPL/LPL catalytic" evidence="11">
    <location>
        <begin position="31"/>
        <end position="205"/>
    </location>
</feature>
<protein>
    <recommendedName>
        <fullName evidence="6 7">Octanoyltransferase</fullName>
        <ecNumber evidence="6 7">2.3.1.181</ecNumber>
    </recommendedName>
    <alternativeName>
        <fullName evidence="6">Lipoate-protein ligase B</fullName>
    </alternativeName>
    <alternativeName>
        <fullName evidence="6">Lipoyl/octanoyl transferase</fullName>
    </alternativeName>
    <alternativeName>
        <fullName evidence="6">Octanoyl-[acyl-carrier-protein]-protein N-octanoyltransferase</fullName>
    </alternativeName>
</protein>
<comment type="miscellaneous">
    <text evidence="6">In the reaction, the free carboxyl group of octanoic acid is attached via an amide linkage to the epsilon-amino group of a specific lysine residue of lipoyl domains of lipoate-dependent enzymes.</text>
</comment>
<dbReference type="PROSITE" id="PS01313">
    <property type="entry name" value="LIPB"/>
    <property type="match status" value="1"/>
</dbReference>
<dbReference type="EC" id="2.3.1.181" evidence="6 7"/>
<dbReference type="UniPathway" id="UPA00538">
    <property type="reaction ID" value="UER00592"/>
</dbReference>
<proteinExistence type="inferred from homology"/>
<evidence type="ECO:0000256" key="6">
    <source>
        <dbReference type="HAMAP-Rule" id="MF_00013"/>
    </source>
</evidence>
<evidence type="ECO:0000256" key="3">
    <source>
        <dbReference type="ARBA" id="ARBA00022679"/>
    </source>
</evidence>
<name>A0A4Q8CY78_9GAMM</name>
<dbReference type="InterPro" id="IPR045864">
    <property type="entry name" value="aa-tRNA-synth_II/BPL/LPL"/>
</dbReference>
<dbReference type="GO" id="GO:0033819">
    <property type="term" value="F:lipoyl(octanoyl) transferase activity"/>
    <property type="evidence" value="ECO:0007669"/>
    <property type="project" value="UniProtKB-EC"/>
</dbReference>
<dbReference type="AlphaFoldDB" id="A0A4Q8CY78"/>
<feature type="binding site" evidence="6 9">
    <location>
        <begin position="150"/>
        <end position="152"/>
    </location>
    <ligand>
        <name>substrate</name>
    </ligand>
</feature>
<keyword evidence="4 6" id="KW-0012">Acyltransferase</keyword>
<comment type="catalytic activity">
    <reaction evidence="6 7">
        <text>octanoyl-[ACP] + L-lysyl-[protein] = N(6)-octanoyl-L-lysyl-[protein] + holo-[ACP] + H(+)</text>
        <dbReference type="Rhea" id="RHEA:17665"/>
        <dbReference type="Rhea" id="RHEA-COMP:9636"/>
        <dbReference type="Rhea" id="RHEA-COMP:9685"/>
        <dbReference type="Rhea" id="RHEA-COMP:9752"/>
        <dbReference type="Rhea" id="RHEA-COMP:9928"/>
        <dbReference type="ChEBI" id="CHEBI:15378"/>
        <dbReference type="ChEBI" id="CHEBI:29969"/>
        <dbReference type="ChEBI" id="CHEBI:64479"/>
        <dbReference type="ChEBI" id="CHEBI:78463"/>
        <dbReference type="ChEBI" id="CHEBI:78809"/>
        <dbReference type="EC" id="2.3.1.181"/>
    </reaction>
</comment>
<sequence>MDAPIAIRDWGRCDYETVWAAMRRFTDTRDADTTDELWRVEHPAVFTLGQAGRHEHVLDRGDIPLVQTDRGGQVTYHGPGQVILYPLLDLRRRRLGARALVTRLEQTVVDWLASRGITAAPRADAPGVYVDDAKIAALGLRVRHGCSYHGLAVNIAMDLSPFQRINPCGYAGMAVTDLASLGVDCSLTNAGEALTDQLLARLSAG</sequence>
<reference evidence="12 13" key="1">
    <citation type="submission" date="2019-02" db="EMBL/GenBank/DDBJ databases">
        <title>Genomic Encyclopedia of Type Strains, Phase IV (KMG-IV): sequencing the most valuable type-strain genomes for metagenomic binning, comparative biology and taxonomic classification.</title>
        <authorList>
            <person name="Goeker M."/>
        </authorList>
    </citation>
    <scope>NUCLEOTIDE SEQUENCE [LARGE SCALE GENOMIC DNA]</scope>
    <source>
        <strain evidence="12 13">DSM 21056</strain>
    </source>
</reference>
<dbReference type="GO" id="GO:0005737">
    <property type="term" value="C:cytoplasm"/>
    <property type="evidence" value="ECO:0007669"/>
    <property type="project" value="UniProtKB-SubCell"/>
</dbReference>
<feature type="site" description="Lowers pKa of active site Cys" evidence="6 10">
    <location>
        <position position="134"/>
    </location>
</feature>
<dbReference type="InterPro" id="IPR020605">
    <property type="entry name" value="Octanoyltransferase_CS"/>
</dbReference>
<feature type="binding site" evidence="6 9">
    <location>
        <begin position="137"/>
        <end position="139"/>
    </location>
    <ligand>
        <name>substrate</name>
    </ligand>
</feature>
<evidence type="ECO:0000256" key="1">
    <source>
        <dbReference type="ARBA" id="ARBA00004821"/>
    </source>
</evidence>
<evidence type="ECO:0000256" key="2">
    <source>
        <dbReference type="ARBA" id="ARBA00022490"/>
    </source>
</evidence>
<evidence type="ECO:0000256" key="7">
    <source>
        <dbReference type="PIRNR" id="PIRNR016262"/>
    </source>
</evidence>
<evidence type="ECO:0000256" key="10">
    <source>
        <dbReference type="PIRSR" id="PIRSR016262-3"/>
    </source>
</evidence>
<dbReference type="NCBIfam" id="TIGR00214">
    <property type="entry name" value="lipB"/>
    <property type="match status" value="1"/>
</dbReference>
<dbReference type="HAMAP" id="MF_00013">
    <property type="entry name" value="LipB"/>
    <property type="match status" value="1"/>
</dbReference>
<organism evidence="12 13">
    <name type="scientific">Spiribacter vilamensis</name>
    <dbReference type="NCBI Taxonomy" id="531306"/>
    <lineage>
        <taxon>Bacteria</taxon>
        <taxon>Pseudomonadati</taxon>
        <taxon>Pseudomonadota</taxon>
        <taxon>Gammaproteobacteria</taxon>
        <taxon>Chromatiales</taxon>
        <taxon>Ectothiorhodospiraceae</taxon>
        <taxon>Spiribacter</taxon>
    </lineage>
</organism>
<comment type="function">
    <text evidence="5 6 7">Catalyzes the transfer of endogenously produced octanoic acid from octanoyl-acyl-carrier-protein onto the lipoyl domains of lipoate-dependent enzymes. Lipoyl-ACP can also act as a substrate although octanoyl-ACP is likely to be the physiological substrate.</text>
</comment>
<comment type="caution">
    <text evidence="12">The sequence shown here is derived from an EMBL/GenBank/DDBJ whole genome shotgun (WGS) entry which is preliminary data.</text>
</comment>
<feature type="active site" description="Acyl-thioester intermediate" evidence="6 8">
    <location>
        <position position="168"/>
    </location>
</feature>
<evidence type="ECO:0000256" key="9">
    <source>
        <dbReference type="PIRSR" id="PIRSR016262-2"/>
    </source>
</evidence>
<dbReference type="GO" id="GO:0009249">
    <property type="term" value="P:protein lipoylation"/>
    <property type="evidence" value="ECO:0007669"/>
    <property type="project" value="InterPro"/>
</dbReference>
<evidence type="ECO:0000256" key="8">
    <source>
        <dbReference type="PIRSR" id="PIRSR016262-1"/>
    </source>
</evidence>
<evidence type="ECO:0000259" key="11">
    <source>
        <dbReference type="PROSITE" id="PS51733"/>
    </source>
</evidence>
<dbReference type="PROSITE" id="PS51733">
    <property type="entry name" value="BPL_LPL_CATALYTIC"/>
    <property type="match status" value="1"/>
</dbReference>
<feature type="binding site" evidence="6 9">
    <location>
        <begin position="70"/>
        <end position="77"/>
    </location>
    <ligand>
        <name>substrate</name>
    </ligand>
</feature>
<dbReference type="Pfam" id="PF21948">
    <property type="entry name" value="LplA-B_cat"/>
    <property type="match status" value="1"/>
</dbReference>
<dbReference type="EMBL" id="SHLI01000001">
    <property type="protein sequence ID" value="RZU97837.1"/>
    <property type="molecule type" value="Genomic_DNA"/>
</dbReference>
<dbReference type="CDD" id="cd16444">
    <property type="entry name" value="LipB"/>
    <property type="match status" value="1"/>
</dbReference>
<dbReference type="InterPro" id="IPR004143">
    <property type="entry name" value="BPL_LPL_catalytic"/>
</dbReference>
<evidence type="ECO:0000256" key="4">
    <source>
        <dbReference type="ARBA" id="ARBA00023315"/>
    </source>
</evidence>
<comment type="subcellular location">
    <subcellularLocation>
        <location evidence="6">Cytoplasm</location>
    </subcellularLocation>
</comment>
<evidence type="ECO:0000256" key="5">
    <source>
        <dbReference type="ARBA" id="ARBA00024732"/>
    </source>
</evidence>
<keyword evidence="13" id="KW-1185">Reference proteome</keyword>
<dbReference type="PIRSF" id="PIRSF016262">
    <property type="entry name" value="LPLase"/>
    <property type="match status" value="1"/>
</dbReference>
<keyword evidence="3 6" id="KW-0808">Transferase</keyword>
<dbReference type="SUPFAM" id="SSF55681">
    <property type="entry name" value="Class II aaRS and biotin synthetases"/>
    <property type="match status" value="1"/>
</dbReference>
<dbReference type="Proteomes" id="UP000292298">
    <property type="component" value="Unassembled WGS sequence"/>
</dbReference>
<gene>
    <name evidence="6" type="primary">lipB</name>
    <name evidence="12" type="ORF">EV698_0067</name>
</gene>
<comment type="similarity">
    <text evidence="6 7">Belongs to the LipB family.</text>
</comment>
<dbReference type="FunFam" id="3.30.930.10:FF:000020">
    <property type="entry name" value="Octanoyltransferase"/>
    <property type="match status" value="1"/>
</dbReference>
<dbReference type="PANTHER" id="PTHR10993">
    <property type="entry name" value="OCTANOYLTRANSFERASE"/>
    <property type="match status" value="1"/>
</dbReference>